<evidence type="ECO:0000256" key="1">
    <source>
        <dbReference type="ARBA" id="ARBA00000085"/>
    </source>
</evidence>
<keyword evidence="11" id="KW-1185">Reference proteome</keyword>
<feature type="transmembrane region" description="Helical" evidence="6">
    <location>
        <begin position="111"/>
        <end position="132"/>
    </location>
</feature>
<dbReference type="Gene3D" id="3.30.565.10">
    <property type="entry name" value="Histidine kinase-like ATPase, C-terminal domain"/>
    <property type="match status" value="1"/>
</dbReference>
<dbReference type="PANTHER" id="PTHR24421:SF63">
    <property type="entry name" value="SENSOR HISTIDINE KINASE DESK"/>
    <property type="match status" value="1"/>
</dbReference>
<dbReference type="InterPro" id="IPR050482">
    <property type="entry name" value="Sensor_HK_TwoCompSys"/>
</dbReference>
<feature type="transmembrane region" description="Helical" evidence="6">
    <location>
        <begin position="70"/>
        <end position="91"/>
    </location>
</feature>
<evidence type="ECO:0000256" key="3">
    <source>
        <dbReference type="ARBA" id="ARBA00022679"/>
    </source>
</evidence>
<feature type="transmembrane region" description="Helical" evidence="6">
    <location>
        <begin position="18"/>
        <end position="34"/>
    </location>
</feature>
<evidence type="ECO:0000256" key="6">
    <source>
        <dbReference type="SAM" id="Phobius"/>
    </source>
</evidence>
<dbReference type="InterPro" id="IPR056374">
    <property type="entry name" value="DesK/YvfT_N"/>
</dbReference>
<evidence type="ECO:0000259" key="9">
    <source>
        <dbReference type="Pfam" id="PF23540"/>
    </source>
</evidence>
<reference evidence="10 11" key="1">
    <citation type="submission" date="2023-07" db="EMBL/GenBank/DDBJ databases">
        <title>Genomic Encyclopedia of Type Strains, Phase IV (KMG-IV): sequencing the most valuable type-strain genomes for metagenomic binning, comparative biology and taxonomic classification.</title>
        <authorList>
            <person name="Goeker M."/>
        </authorList>
    </citation>
    <scope>NUCLEOTIDE SEQUENCE [LARGE SCALE GENOMIC DNA]</scope>
    <source>
        <strain evidence="10 11">T98</strain>
    </source>
</reference>
<dbReference type="GO" id="GO:0004673">
    <property type="term" value="F:protein histidine kinase activity"/>
    <property type="evidence" value="ECO:0007669"/>
    <property type="project" value="UniProtKB-EC"/>
</dbReference>
<dbReference type="PANTHER" id="PTHR24421">
    <property type="entry name" value="NITRATE/NITRITE SENSOR PROTEIN NARX-RELATED"/>
    <property type="match status" value="1"/>
</dbReference>
<dbReference type="InterPro" id="IPR011712">
    <property type="entry name" value="Sig_transdc_His_kin_sub3_dim/P"/>
</dbReference>
<keyword evidence="6" id="KW-0812">Transmembrane</keyword>
<protein>
    <recommendedName>
        <fullName evidence="2">histidine kinase</fullName>
        <ecNumber evidence="2">2.7.13.3</ecNumber>
    </recommendedName>
</protein>
<feature type="domain" description="Signal transduction histidine kinase subgroup 3 dimerisation and phosphoacceptor" evidence="8">
    <location>
        <begin position="184"/>
        <end position="248"/>
    </location>
</feature>
<evidence type="ECO:0000256" key="2">
    <source>
        <dbReference type="ARBA" id="ARBA00012438"/>
    </source>
</evidence>
<keyword evidence="6" id="KW-0472">Membrane</keyword>
<dbReference type="InterPro" id="IPR036890">
    <property type="entry name" value="HATPase_C_sf"/>
</dbReference>
<proteinExistence type="predicted"/>
<evidence type="ECO:0000259" key="8">
    <source>
        <dbReference type="Pfam" id="PF07730"/>
    </source>
</evidence>
<evidence type="ECO:0000313" key="11">
    <source>
        <dbReference type="Proteomes" id="UP001248709"/>
    </source>
</evidence>
<dbReference type="RefSeq" id="WP_025702680.1">
    <property type="nucleotide sequence ID" value="NZ_JAUSUY010000018.1"/>
</dbReference>
<gene>
    <name evidence="10" type="ORF">J2Z22_003777</name>
</gene>
<dbReference type="Pfam" id="PF07730">
    <property type="entry name" value="HisKA_3"/>
    <property type="match status" value="1"/>
</dbReference>
<dbReference type="SUPFAM" id="SSF55874">
    <property type="entry name" value="ATPase domain of HSP90 chaperone/DNA topoisomerase II/histidine kinase"/>
    <property type="match status" value="1"/>
</dbReference>
<evidence type="ECO:0000256" key="5">
    <source>
        <dbReference type="ARBA" id="ARBA00023012"/>
    </source>
</evidence>
<feature type="domain" description="Histidine kinase/HSP90-like ATPase" evidence="7">
    <location>
        <begin position="288"/>
        <end position="370"/>
    </location>
</feature>
<feature type="transmembrane region" description="Helical" evidence="6">
    <location>
        <begin position="40"/>
        <end position="58"/>
    </location>
</feature>
<evidence type="ECO:0000256" key="4">
    <source>
        <dbReference type="ARBA" id="ARBA00022777"/>
    </source>
</evidence>
<dbReference type="Gene3D" id="1.20.5.1930">
    <property type="match status" value="1"/>
</dbReference>
<dbReference type="CDD" id="cd16917">
    <property type="entry name" value="HATPase_UhpB-NarQ-NarX-like"/>
    <property type="match status" value="1"/>
</dbReference>
<dbReference type="EMBL" id="JAUSUY010000018">
    <property type="protein sequence ID" value="MDT3428186.1"/>
    <property type="molecule type" value="Genomic_DNA"/>
</dbReference>
<sequence>MAVNAAERKKFELFPARLGFYPYIWLIYLAIPIGNLQRFGGIKLAVGYALVALFAVSYRQLYAVGRGRQFTVWITVQLLLIVALSLFFNPYNLYMGFFTANFIARYEDVRSFKAAMLLFGAAEILPLLYLLQRIDASDFVMLLPFLVIMLISPVGIRSLIRKQQLEKELDKANERIGEMVKREERMRIARDLHDTLGHTLSLITLKSQLVEKLALKDGERAKAEAAEIRQISRAALQQVRELVSEMRAVMVAEELAEADKMLRAAEISLEIRGDASLEGVPRLTHNILSLCIKEAVTNIVRHSGADRCRILLEKEDGEVRLTVEDNGRGAVRGAGNGLKGMAERLSLIDGRLIVEGSQGEGTVLQVSIPLIVKEGKEGETA</sequence>
<evidence type="ECO:0000313" key="10">
    <source>
        <dbReference type="EMBL" id="MDT3428186.1"/>
    </source>
</evidence>
<dbReference type="Proteomes" id="UP001248709">
    <property type="component" value="Unassembled WGS sequence"/>
</dbReference>
<comment type="catalytic activity">
    <reaction evidence="1">
        <text>ATP + protein L-histidine = ADP + protein N-phospho-L-histidine.</text>
        <dbReference type="EC" id="2.7.13.3"/>
    </reaction>
</comment>
<name>A0ABU3HBI4_9BACL</name>
<keyword evidence="5" id="KW-0902">Two-component regulatory system</keyword>
<feature type="transmembrane region" description="Helical" evidence="6">
    <location>
        <begin position="139"/>
        <end position="160"/>
    </location>
</feature>
<feature type="domain" description="DesK/YvfT N-terminal" evidence="9">
    <location>
        <begin position="9"/>
        <end position="152"/>
    </location>
</feature>
<accession>A0ABU3HBI4</accession>
<dbReference type="InterPro" id="IPR003594">
    <property type="entry name" value="HATPase_dom"/>
</dbReference>
<keyword evidence="4 10" id="KW-0418">Kinase</keyword>
<keyword evidence="3 10" id="KW-0808">Transferase</keyword>
<dbReference type="Pfam" id="PF02518">
    <property type="entry name" value="HATPase_c"/>
    <property type="match status" value="1"/>
</dbReference>
<comment type="caution">
    <text evidence="10">The sequence shown here is derived from an EMBL/GenBank/DDBJ whole genome shotgun (WGS) entry which is preliminary data.</text>
</comment>
<organism evidence="10 11">
    <name type="scientific">Paenibacillus forsythiae</name>
    <dbReference type="NCBI Taxonomy" id="365616"/>
    <lineage>
        <taxon>Bacteria</taxon>
        <taxon>Bacillati</taxon>
        <taxon>Bacillota</taxon>
        <taxon>Bacilli</taxon>
        <taxon>Bacillales</taxon>
        <taxon>Paenibacillaceae</taxon>
        <taxon>Paenibacillus</taxon>
    </lineage>
</organism>
<dbReference type="Pfam" id="PF23540">
    <property type="entry name" value="DesK_N"/>
    <property type="match status" value="1"/>
</dbReference>
<dbReference type="EC" id="2.7.13.3" evidence="2"/>
<keyword evidence="6" id="KW-1133">Transmembrane helix</keyword>
<evidence type="ECO:0000259" key="7">
    <source>
        <dbReference type="Pfam" id="PF02518"/>
    </source>
</evidence>